<evidence type="ECO:0000313" key="3">
    <source>
        <dbReference type="Proteomes" id="UP000799536"/>
    </source>
</evidence>
<feature type="transmembrane region" description="Helical" evidence="1">
    <location>
        <begin position="354"/>
        <end position="373"/>
    </location>
</feature>
<organism evidence="2 3">
    <name type="scientific">Delitschia confertaspora ATCC 74209</name>
    <dbReference type="NCBI Taxonomy" id="1513339"/>
    <lineage>
        <taxon>Eukaryota</taxon>
        <taxon>Fungi</taxon>
        <taxon>Dikarya</taxon>
        <taxon>Ascomycota</taxon>
        <taxon>Pezizomycotina</taxon>
        <taxon>Dothideomycetes</taxon>
        <taxon>Pleosporomycetidae</taxon>
        <taxon>Pleosporales</taxon>
        <taxon>Delitschiaceae</taxon>
        <taxon>Delitschia</taxon>
    </lineage>
</organism>
<dbReference type="EMBL" id="ML993871">
    <property type="protein sequence ID" value="KAF2204669.1"/>
    <property type="molecule type" value="Genomic_DNA"/>
</dbReference>
<dbReference type="AlphaFoldDB" id="A0A9P4MSY6"/>
<dbReference type="OrthoDB" id="66726at2759"/>
<dbReference type="Proteomes" id="UP000799536">
    <property type="component" value="Unassembled WGS sequence"/>
</dbReference>
<dbReference type="PANTHER" id="PTHR22696:SF1">
    <property type="entry name" value="E3 UBIQUITIN-PROTEIN LIGASE RNF26"/>
    <property type="match status" value="1"/>
</dbReference>
<dbReference type="GO" id="GO:0006511">
    <property type="term" value="P:ubiquitin-dependent protein catabolic process"/>
    <property type="evidence" value="ECO:0007669"/>
    <property type="project" value="TreeGrafter"/>
</dbReference>
<keyword evidence="1" id="KW-0812">Transmembrane</keyword>
<comment type="caution">
    <text evidence="2">The sequence shown here is derived from an EMBL/GenBank/DDBJ whole genome shotgun (WGS) entry which is preliminary data.</text>
</comment>
<feature type="transmembrane region" description="Helical" evidence="1">
    <location>
        <begin position="394"/>
        <end position="425"/>
    </location>
</feature>
<dbReference type="Pfam" id="PF13920">
    <property type="entry name" value="zf-C3HC4_3"/>
    <property type="match status" value="1"/>
</dbReference>
<protein>
    <recommendedName>
        <fullName evidence="4">Ubiquitin-protein ligase (Asi3)</fullName>
    </recommendedName>
</protein>
<reference evidence="2" key="1">
    <citation type="journal article" date="2020" name="Stud. Mycol.">
        <title>101 Dothideomycetes genomes: a test case for predicting lifestyles and emergence of pathogens.</title>
        <authorList>
            <person name="Haridas S."/>
            <person name="Albert R."/>
            <person name="Binder M."/>
            <person name="Bloem J."/>
            <person name="Labutti K."/>
            <person name="Salamov A."/>
            <person name="Andreopoulos B."/>
            <person name="Baker S."/>
            <person name="Barry K."/>
            <person name="Bills G."/>
            <person name="Bluhm B."/>
            <person name="Cannon C."/>
            <person name="Castanera R."/>
            <person name="Culley D."/>
            <person name="Daum C."/>
            <person name="Ezra D."/>
            <person name="Gonzalez J."/>
            <person name="Henrissat B."/>
            <person name="Kuo A."/>
            <person name="Liang C."/>
            <person name="Lipzen A."/>
            <person name="Lutzoni F."/>
            <person name="Magnuson J."/>
            <person name="Mondo S."/>
            <person name="Nolan M."/>
            <person name="Ohm R."/>
            <person name="Pangilinan J."/>
            <person name="Park H.-J."/>
            <person name="Ramirez L."/>
            <person name="Alfaro M."/>
            <person name="Sun H."/>
            <person name="Tritt A."/>
            <person name="Yoshinaga Y."/>
            <person name="Zwiers L.-H."/>
            <person name="Turgeon B."/>
            <person name="Goodwin S."/>
            <person name="Spatafora J."/>
            <person name="Crous P."/>
            <person name="Grigoriev I."/>
        </authorList>
    </citation>
    <scope>NUCLEOTIDE SEQUENCE</scope>
    <source>
        <strain evidence="2">ATCC 74209</strain>
    </source>
</reference>
<evidence type="ECO:0000313" key="2">
    <source>
        <dbReference type="EMBL" id="KAF2204669.1"/>
    </source>
</evidence>
<dbReference type="CDD" id="cd16616">
    <property type="entry name" value="mRING-HC-C4C4_Asi1p-like"/>
    <property type="match status" value="1"/>
</dbReference>
<evidence type="ECO:0008006" key="4">
    <source>
        <dbReference type="Google" id="ProtNLM"/>
    </source>
</evidence>
<name>A0A9P4MSY6_9PLEO</name>
<sequence>MAHSSSSPGNATSVFSPSMELLMVVPRLFQKAGSLAEQVDNIFGKMRYGGSVIAEPTASNVTNATVITSASAFIQESLAATARATAAVPDTSNSLSLFQTIKNMSTFFGYMTSKWAFATLAIILNRTHFYASSRVPLSISSLQLRLALYILPSILFLYRIQSVLQAIRCQTSPDWSEIQYGKAGKQLGIDFAGEGGLLWRISSFLLSWQDVEASCKAVNMLPSDPSSTRPTGSLSLLWPLFISLAFSQFVETLSCSLQNRTPVPETSMSIFEHSLAFAEAESVVTKPVMLDAVRSLKPVTISTPDGTSVTLSSTAVSQFANVPPEVLLIALVSSVSHLSSNFLAILGLRARYRLVTTGIWGLAYMSAFFWSFVRASNAAADQGHQIGILRFPTVCIVGFLPHLFILMGIAACCLIYTLAFILTVIAPPPGQASNSLRDRISGAYRNLQANVHLSEITPLRLNWQEDFYTAILKCGFTVLTAASEAVYLNEGARINVAQMTWLEKKRLGEIIARRNRLQYGIDALPAELRGDTVADGVAVIDRMSIDNISQYQTSGYARERKTREANNSSDTSRAVVRDNGVGLQQRRGRWTLTYQFLRGLSRLFLAIHARVTLSLLRRLRIGYRPRLLRNLARPQIAEKPRGVLRGPYPVGVVLEMQDGRPELTAALTGKPDVESLLRQRLGDTGLFEEESDQEYEETLGDFLYNWWKAGGWWGDQDTSGDFVPSVEDDDDTTSVISMAPSMDEEWSDVDDGQRTPTREFPFVHSRENTPAAEMLIDTDTLSRLLDPKSQEEKEDARVLAHHLKTPGVLTRSQYRRVVERDQARVLTSSRFGNRIQSPEDEEVILEQFILEQRSKPPGAQGNTAAAWNNGADGMGADGPQCVVCQLNPRTVLVWPCGCLSLCDDCRVGLASKNYTTCVCCRTNVVAYSRLYVP</sequence>
<keyword evidence="1" id="KW-1133">Transmembrane helix</keyword>
<gene>
    <name evidence="2" type="ORF">GQ43DRAFT_364122</name>
</gene>
<dbReference type="InterPro" id="IPR013083">
    <property type="entry name" value="Znf_RING/FYVE/PHD"/>
</dbReference>
<keyword evidence="3" id="KW-1185">Reference proteome</keyword>
<dbReference type="GO" id="GO:0016567">
    <property type="term" value="P:protein ubiquitination"/>
    <property type="evidence" value="ECO:0007669"/>
    <property type="project" value="TreeGrafter"/>
</dbReference>
<dbReference type="GO" id="GO:0061630">
    <property type="term" value="F:ubiquitin protein ligase activity"/>
    <property type="evidence" value="ECO:0007669"/>
    <property type="project" value="TreeGrafter"/>
</dbReference>
<dbReference type="Gene3D" id="3.30.40.10">
    <property type="entry name" value="Zinc/RING finger domain, C3HC4 (zinc finger)"/>
    <property type="match status" value="1"/>
</dbReference>
<accession>A0A9P4MSY6</accession>
<dbReference type="PANTHER" id="PTHR22696">
    <property type="entry name" value="E3 UBIQUITIN-PROTEIN LIGASE RNF26"/>
    <property type="match status" value="1"/>
</dbReference>
<proteinExistence type="predicted"/>
<keyword evidence="1" id="KW-0472">Membrane</keyword>
<evidence type="ECO:0000256" key="1">
    <source>
        <dbReference type="SAM" id="Phobius"/>
    </source>
</evidence>